<keyword evidence="2" id="KW-1185">Reference proteome</keyword>
<evidence type="ECO:0000313" key="1">
    <source>
        <dbReference type="EMBL" id="RAI00141.1"/>
    </source>
</evidence>
<evidence type="ECO:0000313" key="2">
    <source>
        <dbReference type="Proteomes" id="UP000249590"/>
    </source>
</evidence>
<sequence length="103" mass="10766">MKFDGEAFGAEIVSAVKGYVDRETARLAGKIAVLEARVAASEAKGLAYRGVHQKAADYSRGDAVTASGSLWIALTDIRSGEAPGASNNWQLAVKAGRDGKDAR</sequence>
<gene>
    <name evidence="1" type="ORF">DLJ53_20745</name>
</gene>
<dbReference type="RefSeq" id="WP_111348752.1">
    <property type="nucleotide sequence ID" value="NZ_QHHQ01000004.1"/>
</dbReference>
<organism evidence="1 2">
    <name type="scientific">Acuticoccus sediminis</name>
    <dbReference type="NCBI Taxonomy" id="2184697"/>
    <lineage>
        <taxon>Bacteria</taxon>
        <taxon>Pseudomonadati</taxon>
        <taxon>Pseudomonadota</taxon>
        <taxon>Alphaproteobacteria</taxon>
        <taxon>Hyphomicrobiales</taxon>
        <taxon>Amorphaceae</taxon>
        <taxon>Acuticoccus</taxon>
    </lineage>
</organism>
<proteinExistence type="predicted"/>
<protein>
    <submittedName>
        <fullName evidence="1">Uncharacterized protein</fullName>
    </submittedName>
</protein>
<name>A0A8B2NNF6_9HYPH</name>
<reference evidence="1 2" key="1">
    <citation type="submission" date="2018-05" db="EMBL/GenBank/DDBJ databases">
        <title>Acuticoccus sediminis sp. nov., isolated from deep-sea sediment of Indian Ocean.</title>
        <authorList>
            <person name="Liu X."/>
            <person name="Lai Q."/>
            <person name="Du Y."/>
            <person name="Sun F."/>
            <person name="Zhang X."/>
            <person name="Wang S."/>
            <person name="Shao Z."/>
        </authorList>
    </citation>
    <scope>NUCLEOTIDE SEQUENCE [LARGE SCALE GENOMIC DNA]</scope>
    <source>
        <strain evidence="1 2">PTG4-2</strain>
    </source>
</reference>
<dbReference type="AlphaFoldDB" id="A0A8B2NNF6"/>
<dbReference type="Proteomes" id="UP000249590">
    <property type="component" value="Unassembled WGS sequence"/>
</dbReference>
<dbReference type="OrthoDB" id="7869742at2"/>
<comment type="caution">
    <text evidence="1">The sequence shown here is derived from an EMBL/GenBank/DDBJ whole genome shotgun (WGS) entry which is preliminary data.</text>
</comment>
<dbReference type="EMBL" id="QHHQ01000004">
    <property type="protein sequence ID" value="RAI00141.1"/>
    <property type="molecule type" value="Genomic_DNA"/>
</dbReference>
<accession>A0A8B2NNF6</accession>